<evidence type="ECO:0008006" key="3">
    <source>
        <dbReference type="Google" id="ProtNLM"/>
    </source>
</evidence>
<evidence type="ECO:0000313" key="2">
    <source>
        <dbReference type="Proteomes" id="UP000027471"/>
    </source>
</evidence>
<protein>
    <recommendedName>
        <fullName evidence="3">DUF4180 domain-containing protein</fullName>
    </recommendedName>
</protein>
<evidence type="ECO:0000313" key="1">
    <source>
        <dbReference type="EMBL" id="KEO59038.1"/>
    </source>
</evidence>
<sequence>MIEKMSECPAGMTGLTVSGTVVSRDVNEAVRMLAPVDRLLVQVAPRFDGYMAELVGGMHRACREGQAKRCALVVPEDMASEATMQGEGAGFRVFTTRSDAESWLSA</sequence>
<organism evidence="1 2">
    <name type="scientific">Thioclava indica</name>
    <dbReference type="NCBI Taxonomy" id="1353528"/>
    <lineage>
        <taxon>Bacteria</taxon>
        <taxon>Pseudomonadati</taxon>
        <taxon>Pseudomonadota</taxon>
        <taxon>Alphaproteobacteria</taxon>
        <taxon>Rhodobacterales</taxon>
        <taxon>Paracoccaceae</taxon>
        <taxon>Thioclava</taxon>
    </lineage>
</organism>
<dbReference type="STRING" id="1353528.DT23_15685"/>
<dbReference type="RefSeq" id="WP_156023927.1">
    <property type="nucleotide sequence ID" value="NZ_AUNB01000030.1"/>
</dbReference>
<dbReference type="EMBL" id="AUNB01000030">
    <property type="protein sequence ID" value="KEO59038.1"/>
    <property type="molecule type" value="Genomic_DNA"/>
</dbReference>
<dbReference type="OrthoDB" id="7858157at2"/>
<gene>
    <name evidence="1" type="ORF">DT23_15685</name>
</gene>
<dbReference type="eggNOG" id="ENOG502ZD4K">
    <property type="taxonomic scope" value="Bacteria"/>
</dbReference>
<proteinExistence type="predicted"/>
<comment type="caution">
    <text evidence="1">The sequence shown here is derived from an EMBL/GenBank/DDBJ whole genome shotgun (WGS) entry which is preliminary data.</text>
</comment>
<dbReference type="AlphaFoldDB" id="A0A074JTT9"/>
<dbReference type="Proteomes" id="UP000027471">
    <property type="component" value="Unassembled WGS sequence"/>
</dbReference>
<name>A0A074JTT9_9RHOB</name>
<accession>A0A074JTT9</accession>
<reference evidence="1" key="1">
    <citation type="journal article" date="2015" name="Antonie Van Leeuwenhoek">
        <title>Thioclava indica sp. nov., isolated from surface seawater of the Indian Ocean.</title>
        <authorList>
            <person name="Liu Y."/>
            <person name="Lai Q."/>
            <person name="Du J."/>
            <person name="Xu H."/>
            <person name="Jiang L."/>
            <person name="Shao Z."/>
        </authorList>
    </citation>
    <scope>NUCLEOTIDE SEQUENCE [LARGE SCALE GENOMIC DNA]</scope>
    <source>
        <strain evidence="1">DT23-4</strain>
    </source>
</reference>
<keyword evidence="2" id="KW-1185">Reference proteome</keyword>